<sequence>MTAVVLVPGVVLAGLTVIAMVAGVLVTVCWVMIWTAVMERRVMMVVTAAIGVLVAVIRGARVRVGMVSVLLRCG</sequence>
<evidence type="ECO:0000256" key="1">
    <source>
        <dbReference type="SAM" id="Phobius"/>
    </source>
</evidence>
<dbReference type="Proteomes" id="UP000616114">
    <property type="component" value="Unassembled WGS sequence"/>
</dbReference>
<evidence type="ECO:0000313" key="2">
    <source>
        <dbReference type="EMBL" id="GGA27350.1"/>
    </source>
</evidence>
<feature type="transmembrane region" description="Helical" evidence="1">
    <location>
        <begin position="42"/>
        <end position="60"/>
    </location>
</feature>
<comment type="caution">
    <text evidence="2">The sequence shown here is derived from an EMBL/GenBank/DDBJ whole genome shotgun (WGS) entry which is preliminary data.</text>
</comment>
<organism evidence="2 3">
    <name type="scientific">Sediminivirga luteola</name>
    <dbReference type="NCBI Taxonomy" id="1774748"/>
    <lineage>
        <taxon>Bacteria</taxon>
        <taxon>Bacillati</taxon>
        <taxon>Actinomycetota</taxon>
        <taxon>Actinomycetes</taxon>
        <taxon>Micrococcales</taxon>
        <taxon>Brevibacteriaceae</taxon>
        <taxon>Sediminivirga</taxon>
    </lineage>
</organism>
<keyword evidence="1" id="KW-0472">Membrane</keyword>
<reference evidence="2" key="2">
    <citation type="submission" date="2020-09" db="EMBL/GenBank/DDBJ databases">
        <authorList>
            <person name="Sun Q."/>
            <person name="Zhou Y."/>
        </authorList>
    </citation>
    <scope>NUCLEOTIDE SEQUENCE</scope>
    <source>
        <strain evidence="2">CGMCC 1.12785</strain>
    </source>
</reference>
<accession>A0A8J2XM37</accession>
<gene>
    <name evidence="2" type="ORF">GCM10011333_32660</name>
</gene>
<dbReference type="AlphaFoldDB" id="A0A8J2XM37"/>
<reference evidence="2" key="1">
    <citation type="journal article" date="2014" name="Int. J. Syst. Evol. Microbiol.">
        <title>Complete genome sequence of Corynebacterium casei LMG S-19264T (=DSM 44701T), isolated from a smear-ripened cheese.</title>
        <authorList>
            <consortium name="US DOE Joint Genome Institute (JGI-PGF)"/>
            <person name="Walter F."/>
            <person name="Albersmeier A."/>
            <person name="Kalinowski J."/>
            <person name="Ruckert C."/>
        </authorList>
    </citation>
    <scope>NUCLEOTIDE SEQUENCE</scope>
    <source>
        <strain evidence="2">CGMCC 1.12785</strain>
    </source>
</reference>
<evidence type="ECO:0000313" key="3">
    <source>
        <dbReference type="Proteomes" id="UP000616114"/>
    </source>
</evidence>
<proteinExistence type="predicted"/>
<keyword evidence="1" id="KW-1133">Transmembrane helix</keyword>
<keyword evidence="3" id="KW-1185">Reference proteome</keyword>
<feature type="transmembrane region" description="Helical" evidence="1">
    <location>
        <begin position="6"/>
        <end position="35"/>
    </location>
</feature>
<keyword evidence="1" id="KW-0812">Transmembrane</keyword>
<protein>
    <submittedName>
        <fullName evidence="2">Uncharacterized protein</fullName>
    </submittedName>
</protein>
<name>A0A8J2XM37_9MICO</name>
<dbReference type="EMBL" id="BMFY01000020">
    <property type="protein sequence ID" value="GGA27350.1"/>
    <property type="molecule type" value="Genomic_DNA"/>
</dbReference>